<feature type="transmembrane region" description="Helical" evidence="2">
    <location>
        <begin position="148"/>
        <end position="175"/>
    </location>
</feature>
<name>A0A8H6ZDE8_9AGAR</name>
<organism evidence="3 4">
    <name type="scientific">Mycena sanguinolenta</name>
    <dbReference type="NCBI Taxonomy" id="230812"/>
    <lineage>
        <taxon>Eukaryota</taxon>
        <taxon>Fungi</taxon>
        <taxon>Dikarya</taxon>
        <taxon>Basidiomycota</taxon>
        <taxon>Agaricomycotina</taxon>
        <taxon>Agaricomycetes</taxon>
        <taxon>Agaricomycetidae</taxon>
        <taxon>Agaricales</taxon>
        <taxon>Marasmiineae</taxon>
        <taxon>Mycenaceae</taxon>
        <taxon>Mycena</taxon>
    </lineage>
</organism>
<dbReference type="PANTHER" id="PTHR40465">
    <property type="entry name" value="CHROMOSOME 1, WHOLE GENOME SHOTGUN SEQUENCE"/>
    <property type="match status" value="1"/>
</dbReference>
<dbReference type="OrthoDB" id="3268841at2759"/>
<reference evidence="3" key="1">
    <citation type="submission" date="2020-05" db="EMBL/GenBank/DDBJ databases">
        <title>Mycena genomes resolve the evolution of fungal bioluminescence.</title>
        <authorList>
            <person name="Tsai I.J."/>
        </authorList>
    </citation>
    <scope>NUCLEOTIDE SEQUENCE</scope>
    <source>
        <strain evidence="3">160909Yilan</strain>
    </source>
</reference>
<comment type="caution">
    <text evidence="3">The sequence shown here is derived from an EMBL/GenBank/DDBJ whole genome shotgun (WGS) entry which is preliminary data.</text>
</comment>
<feature type="region of interest" description="Disordered" evidence="1">
    <location>
        <begin position="292"/>
        <end position="311"/>
    </location>
</feature>
<feature type="transmembrane region" description="Helical" evidence="2">
    <location>
        <begin position="20"/>
        <end position="44"/>
    </location>
</feature>
<proteinExistence type="predicted"/>
<sequence length="311" mass="34794">MPSAHFSPRQTSSWDSDVLGGWDIAICLTIFLQGVLCAQFAHYLTLSKRDSIRLKLFVAGLALLTTLRSSQCLAIMWIQNVTLFGHVEAASQMWEVHWLSKIDLMFEATGTFYVQMFFCRRLWASISLSIASSLQRSLKTQVISRNRYILGICLVLYTVGLASAGVDTFFLFTAIESTETTGWGALHLGVVLCGDLLLTGSTIFYLLSAAPSAMCALINFIDTLRLYNAGTFMPELLMIDFITNMILPQMYAWSALWTLNSREDIRVAVDNRPYTVALGTAMVPLGLQVSEHESETPRRWNHSNSQPPRKV</sequence>
<feature type="compositionally biased region" description="Polar residues" evidence="1">
    <location>
        <begin position="302"/>
        <end position="311"/>
    </location>
</feature>
<evidence type="ECO:0000313" key="4">
    <source>
        <dbReference type="Proteomes" id="UP000623467"/>
    </source>
</evidence>
<gene>
    <name evidence="3" type="ORF">MSAN_00107500</name>
</gene>
<keyword evidence="2" id="KW-0472">Membrane</keyword>
<dbReference type="PANTHER" id="PTHR40465:SF1">
    <property type="entry name" value="DUF6534 DOMAIN-CONTAINING PROTEIN"/>
    <property type="match status" value="1"/>
</dbReference>
<keyword evidence="2" id="KW-0812">Transmembrane</keyword>
<evidence type="ECO:0000256" key="1">
    <source>
        <dbReference type="SAM" id="MobiDB-lite"/>
    </source>
</evidence>
<evidence type="ECO:0000256" key="2">
    <source>
        <dbReference type="SAM" id="Phobius"/>
    </source>
</evidence>
<evidence type="ECO:0000313" key="3">
    <source>
        <dbReference type="EMBL" id="KAF7376898.1"/>
    </source>
</evidence>
<dbReference type="AlphaFoldDB" id="A0A8H6ZDE8"/>
<keyword evidence="2" id="KW-1133">Transmembrane helix</keyword>
<keyword evidence="4" id="KW-1185">Reference proteome</keyword>
<dbReference type="EMBL" id="JACAZH010000001">
    <property type="protein sequence ID" value="KAF7376898.1"/>
    <property type="molecule type" value="Genomic_DNA"/>
</dbReference>
<accession>A0A8H6ZDE8</accession>
<protein>
    <submittedName>
        <fullName evidence="3">Uncharacterized protein</fullName>
    </submittedName>
</protein>
<feature type="transmembrane region" description="Helical" evidence="2">
    <location>
        <begin position="181"/>
        <end position="198"/>
    </location>
</feature>
<dbReference type="Proteomes" id="UP000623467">
    <property type="component" value="Unassembled WGS sequence"/>
</dbReference>